<dbReference type="GO" id="GO:0070403">
    <property type="term" value="F:NAD+ binding"/>
    <property type="evidence" value="ECO:0007669"/>
    <property type="project" value="InterPro"/>
</dbReference>
<gene>
    <name evidence="4" type="ORF">MNBD_GAMMA11-962</name>
</gene>
<dbReference type="SUPFAM" id="SSF52467">
    <property type="entry name" value="DHS-like NAD/FAD-binding domain"/>
    <property type="match status" value="1"/>
</dbReference>
<dbReference type="InterPro" id="IPR003000">
    <property type="entry name" value="Sirtuin"/>
</dbReference>
<dbReference type="PROSITE" id="PS50305">
    <property type="entry name" value="SIRTUIN"/>
    <property type="match status" value="1"/>
</dbReference>
<evidence type="ECO:0000259" key="3">
    <source>
        <dbReference type="PROSITE" id="PS50305"/>
    </source>
</evidence>
<evidence type="ECO:0000313" key="4">
    <source>
        <dbReference type="EMBL" id="VAW62117.1"/>
    </source>
</evidence>
<organism evidence="4">
    <name type="scientific">hydrothermal vent metagenome</name>
    <dbReference type="NCBI Taxonomy" id="652676"/>
    <lineage>
        <taxon>unclassified sequences</taxon>
        <taxon>metagenomes</taxon>
        <taxon>ecological metagenomes</taxon>
    </lineage>
</organism>
<feature type="domain" description="Deacetylase sirtuin-type" evidence="3">
    <location>
        <begin position="1"/>
        <end position="233"/>
    </location>
</feature>
<proteinExistence type="predicted"/>
<dbReference type="InterPro" id="IPR026591">
    <property type="entry name" value="Sirtuin_cat_small_dom_sf"/>
</dbReference>
<name>A0A3B0XG82_9ZZZZ</name>
<evidence type="ECO:0000256" key="2">
    <source>
        <dbReference type="ARBA" id="ARBA00023027"/>
    </source>
</evidence>
<keyword evidence="2" id="KW-0520">NAD</keyword>
<dbReference type="EMBL" id="UOFG01000163">
    <property type="protein sequence ID" value="VAW62117.1"/>
    <property type="molecule type" value="Genomic_DNA"/>
</dbReference>
<dbReference type="PANTHER" id="PTHR11085">
    <property type="entry name" value="NAD-DEPENDENT PROTEIN DEACYLASE SIRTUIN-5, MITOCHONDRIAL-RELATED"/>
    <property type="match status" value="1"/>
</dbReference>
<evidence type="ECO:0000256" key="1">
    <source>
        <dbReference type="ARBA" id="ARBA00022679"/>
    </source>
</evidence>
<reference evidence="4" key="1">
    <citation type="submission" date="2018-06" db="EMBL/GenBank/DDBJ databases">
        <authorList>
            <person name="Zhirakovskaya E."/>
        </authorList>
    </citation>
    <scope>NUCLEOTIDE SEQUENCE</scope>
</reference>
<dbReference type="InterPro" id="IPR029035">
    <property type="entry name" value="DHS-like_NAD/FAD-binding_dom"/>
</dbReference>
<dbReference type="InterPro" id="IPR050134">
    <property type="entry name" value="NAD-dep_sirtuin_deacylases"/>
</dbReference>
<sequence length="233" mass="26143">MSEKINNKKIFVFTGAGVSAESGLQTFRDSGGLWNNYDINDVATPAGWENDPQLVLEFYNERRLEASRAQPNEAHKAIARLQEKFEVVVVTQNIDDLHERGGSNDVIHLHGELCKVRSTLDESLVYNIHADTIKMGDTCEKGGQLRPHIVWFGERMQNHEISVKHIKTSAKVLVIGSSLAVYPAAGILKKARYHAEKIIVNLDMEKKPSGYKWIRGRAASVVPYMADLWLDGM</sequence>
<dbReference type="Gene3D" id="3.30.1600.10">
    <property type="entry name" value="SIR2/SIRT2 'Small Domain"/>
    <property type="match status" value="1"/>
</dbReference>
<dbReference type="GO" id="GO:0017136">
    <property type="term" value="F:histone deacetylase activity, NAD-dependent"/>
    <property type="evidence" value="ECO:0007669"/>
    <property type="project" value="TreeGrafter"/>
</dbReference>
<dbReference type="Pfam" id="PF02146">
    <property type="entry name" value="SIR2"/>
    <property type="match status" value="1"/>
</dbReference>
<protein>
    <submittedName>
        <fullName evidence="4">NAD-dependent protein deacetylase of SIR2 family</fullName>
    </submittedName>
</protein>
<keyword evidence="1" id="KW-0808">Transferase</keyword>
<dbReference type="PANTHER" id="PTHR11085:SF4">
    <property type="entry name" value="NAD-DEPENDENT PROTEIN DEACYLASE"/>
    <property type="match status" value="1"/>
</dbReference>
<accession>A0A3B0XG82</accession>
<dbReference type="InterPro" id="IPR026590">
    <property type="entry name" value="Ssirtuin_cat_dom"/>
</dbReference>
<dbReference type="Gene3D" id="3.40.50.1220">
    <property type="entry name" value="TPP-binding domain"/>
    <property type="match status" value="1"/>
</dbReference>
<dbReference type="AlphaFoldDB" id="A0A3B0XG82"/>